<evidence type="ECO:0000313" key="2">
    <source>
        <dbReference type="EMBL" id="DAD35581.1"/>
    </source>
</evidence>
<evidence type="ECO:0000313" key="3">
    <source>
        <dbReference type="Proteomes" id="UP000607653"/>
    </source>
</evidence>
<keyword evidence="1" id="KW-0472">Membrane</keyword>
<comment type="caution">
    <text evidence="2">The sequence shown here is derived from an EMBL/GenBank/DDBJ whole genome shotgun (WGS) entry which is preliminary data.</text>
</comment>
<feature type="transmembrane region" description="Helical" evidence="1">
    <location>
        <begin position="30"/>
        <end position="50"/>
    </location>
</feature>
<name>A0A822YVI9_NELNU</name>
<evidence type="ECO:0000256" key="1">
    <source>
        <dbReference type="SAM" id="Phobius"/>
    </source>
</evidence>
<organism evidence="2 3">
    <name type="scientific">Nelumbo nucifera</name>
    <name type="common">Sacred lotus</name>
    <dbReference type="NCBI Taxonomy" id="4432"/>
    <lineage>
        <taxon>Eukaryota</taxon>
        <taxon>Viridiplantae</taxon>
        <taxon>Streptophyta</taxon>
        <taxon>Embryophyta</taxon>
        <taxon>Tracheophyta</taxon>
        <taxon>Spermatophyta</taxon>
        <taxon>Magnoliopsida</taxon>
        <taxon>Proteales</taxon>
        <taxon>Nelumbonaceae</taxon>
        <taxon>Nelumbo</taxon>
    </lineage>
</organism>
<keyword evidence="1" id="KW-0812">Transmembrane</keyword>
<feature type="transmembrane region" description="Helical" evidence="1">
    <location>
        <begin position="70"/>
        <end position="89"/>
    </location>
</feature>
<dbReference type="EMBL" id="DUZY01000004">
    <property type="protein sequence ID" value="DAD35581.1"/>
    <property type="molecule type" value="Genomic_DNA"/>
</dbReference>
<sequence length="106" mass="11972">MIPNLDLLLLAFFHGSFISCILLLITSFTLILLLLAISVTLFLLLFIDAYDVLSLVSWSFETLRANLELGFILAICSLLRLLIDAALALKPPSFQRRVSELKMRLF</sequence>
<gene>
    <name evidence="2" type="ORF">HUJ06_006221</name>
</gene>
<reference evidence="2 3" key="1">
    <citation type="journal article" date="2020" name="Mol. Biol. Evol.">
        <title>Distinct Expression and Methylation Patterns for Genes with Different Fates following a Single Whole-Genome Duplication in Flowering Plants.</title>
        <authorList>
            <person name="Shi T."/>
            <person name="Rahmani R.S."/>
            <person name="Gugger P.F."/>
            <person name="Wang M."/>
            <person name="Li H."/>
            <person name="Zhang Y."/>
            <person name="Li Z."/>
            <person name="Wang Q."/>
            <person name="Van de Peer Y."/>
            <person name="Marchal K."/>
            <person name="Chen J."/>
        </authorList>
    </citation>
    <scope>NUCLEOTIDE SEQUENCE [LARGE SCALE GENOMIC DNA]</scope>
    <source>
        <tissue evidence="2">Leaf</tissue>
    </source>
</reference>
<proteinExistence type="predicted"/>
<dbReference type="AlphaFoldDB" id="A0A822YVI9"/>
<keyword evidence="1" id="KW-1133">Transmembrane helix</keyword>
<protein>
    <submittedName>
        <fullName evidence="2">Uncharacterized protein</fullName>
    </submittedName>
</protein>
<keyword evidence="3" id="KW-1185">Reference proteome</keyword>
<dbReference type="Proteomes" id="UP000607653">
    <property type="component" value="Unassembled WGS sequence"/>
</dbReference>
<accession>A0A822YVI9</accession>